<dbReference type="AlphaFoldDB" id="A0A5C4MXI1"/>
<accession>A0A5C4MXI1</accession>
<dbReference type="RefSeq" id="WP_139076876.1">
    <property type="nucleotide sequence ID" value="NZ_VDFU01000012.1"/>
</dbReference>
<name>A0A5C4MXI1_9RHOB</name>
<sequence>MAFVQLHGVRPREFLDRVALGLAFAAGTAGTVFFKLTDAPVLLIAFFPVLVLLTYVLACVGLRSTALEPDIVGDNCYYLGFLFTLTSLGVTLYLIRDLSASGGASARATDLIPAVISGFGVALTSTITGVFLRVLLMQLRPDIVARDMEARRDLSQGAREFHLAVTQASRRIKDISIETVQHVAERNAKLDEITDRHASQVGELLIKQAQAFESTMQALAARLTDEIVSRISAEAQQASDRIQEAAGQVSDAMGQLAQAQEGSLARLDAAQSAVEAALGRWAASIDSQRTLSDQAAGAIASETRDLGNLAAAQRRAFQESIDLMLRETAALSDANEDHRRALIQRTEAMVGQSDAMSRQAEEMSQALAAQQSVARGASQALVEQSQAMEAAIGMAVDALYGAAVRVEEATARRITALEETPLPEPVPSPAIFTDVPSDLPAQRGRSSRWSWLLRERRAS</sequence>
<comment type="caution">
    <text evidence="3">The sequence shown here is derived from an EMBL/GenBank/DDBJ whole genome shotgun (WGS) entry which is preliminary data.</text>
</comment>
<evidence type="ECO:0000256" key="2">
    <source>
        <dbReference type="SAM" id="Phobius"/>
    </source>
</evidence>
<dbReference type="Proteomes" id="UP000305887">
    <property type="component" value="Unassembled WGS sequence"/>
</dbReference>
<keyword evidence="2" id="KW-0472">Membrane</keyword>
<evidence type="ECO:0000313" key="4">
    <source>
        <dbReference type="Proteomes" id="UP000305887"/>
    </source>
</evidence>
<gene>
    <name evidence="3" type="ORF">FHG66_11395</name>
</gene>
<feature type="transmembrane region" description="Helical" evidence="2">
    <location>
        <begin position="76"/>
        <end position="95"/>
    </location>
</feature>
<proteinExistence type="predicted"/>
<evidence type="ECO:0000256" key="1">
    <source>
        <dbReference type="SAM" id="MobiDB-lite"/>
    </source>
</evidence>
<feature type="transmembrane region" description="Helical" evidence="2">
    <location>
        <begin position="18"/>
        <end position="36"/>
    </location>
</feature>
<reference evidence="3 4" key="1">
    <citation type="submission" date="2019-06" db="EMBL/GenBank/DDBJ databases">
        <title>YIM 131921 draft genome.</title>
        <authorList>
            <person name="Jiang L."/>
        </authorList>
    </citation>
    <scope>NUCLEOTIDE SEQUENCE [LARGE SCALE GENOMIC DNA]</scope>
    <source>
        <strain evidence="3 4">YIM 131921</strain>
    </source>
</reference>
<keyword evidence="2" id="KW-0812">Transmembrane</keyword>
<organism evidence="3 4">
    <name type="scientific">Rubellimicrobium rubrum</name>
    <dbReference type="NCBI Taxonomy" id="2585369"/>
    <lineage>
        <taxon>Bacteria</taxon>
        <taxon>Pseudomonadati</taxon>
        <taxon>Pseudomonadota</taxon>
        <taxon>Alphaproteobacteria</taxon>
        <taxon>Rhodobacterales</taxon>
        <taxon>Roseobacteraceae</taxon>
        <taxon>Rubellimicrobium</taxon>
    </lineage>
</organism>
<feature type="transmembrane region" description="Helical" evidence="2">
    <location>
        <begin position="115"/>
        <end position="136"/>
    </location>
</feature>
<keyword evidence="4" id="KW-1185">Reference proteome</keyword>
<keyword evidence="2" id="KW-1133">Transmembrane helix</keyword>
<feature type="region of interest" description="Disordered" evidence="1">
    <location>
        <begin position="420"/>
        <end position="446"/>
    </location>
</feature>
<protein>
    <submittedName>
        <fullName evidence="3">Uncharacterized protein</fullName>
    </submittedName>
</protein>
<dbReference type="OrthoDB" id="7539266at2"/>
<dbReference type="EMBL" id="VDFU01000012">
    <property type="protein sequence ID" value="TNC49329.1"/>
    <property type="molecule type" value="Genomic_DNA"/>
</dbReference>
<evidence type="ECO:0000313" key="3">
    <source>
        <dbReference type="EMBL" id="TNC49329.1"/>
    </source>
</evidence>
<feature type="transmembrane region" description="Helical" evidence="2">
    <location>
        <begin position="42"/>
        <end position="64"/>
    </location>
</feature>